<dbReference type="InterPro" id="IPR050130">
    <property type="entry name" value="ClpA_ClpB"/>
</dbReference>
<dbReference type="RefSeq" id="WP_303680998.1">
    <property type="nucleotide sequence ID" value="NZ_LVWG01000017.1"/>
</dbReference>
<dbReference type="Gene3D" id="1.10.8.60">
    <property type="match status" value="1"/>
</dbReference>
<dbReference type="GO" id="GO:0016887">
    <property type="term" value="F:ATP hydrolysis activity"/>
    <property type="evidence" value="ECO:0007669"/>
    <property type="project" value="InterPro"/>
</dbReference>
<dbReference type="EMBL" id="LVWG01000017">
    <property type="protein sequence ID" value="KZK74849.1"/>
    <property type="molecule type" value="Genomic_DNA"/>
</dbReference>
<dbReference type="GO" id="GO:0005524">
    <property type="term" value="F:ATP binding"/>
    <property type="evidence" value="ECO:0007669"/>
    <property type="project" value="UniProtKB-KW"/>
</dbReference>
<sequence>MSITDTKQRLQEIEKQLADLSEEQRSIKARWDSEKELISQSRDLKSQIEELKVEAEEYERRGDYGKVAEIRHGRIKEIEKEVERNREKIERKQSAGELIMKEEIDAEDIAAIVAKWTGIPVSKMLQSERQKLLHIESELHERVIGQDEAVRAVSEAVKRSRAGMGDEKRPIGSFIFLGPTGVGKTELARTLADYLFDDEDAMIRIDMSEYMESHTVSRLVGAPPGYVGYEEGGQLTEAVRRKPFSVVLLDEIEKAHPDVFNILLQILDDGRLTDSKGHTVNFKNTIIIMTSNIGAQLIQSEMEKIDGRPSEEVLENLQEKLFSLLKQQVRPEFLNRIDEVILFKPLTREDLKKIVLIQFDSIRSTALRQHITLTITDEALGWLAEAGFDPAFGARPLKRVMQRKITNSISELILSGEVSEGEGVEISLVNKELAFKTTKSA</sequence>
<organism evidence="7 8">
    <name type="scientific">Pelodictyon luteolum</name>
    <dbReference type="NCBI Taxonomy" id="1100"/>
    <lineage>
        <taxon>Bacteria</taxon>
        <taxon>Pseudomonadati</taxon>
        <taxon>Chlorobiota</taxon>
        <taxon>Chlorobiia</taxon>
        <taxon>Chlorobiales</taxon>
        <taxon>Chlorobiaceae</taxon>
        <taxon>Chlorobium/Pelodictyon group</taxon>
        <taxon>Pelodictyon</taxon>
    </lineage>
</organism>
<keyword evidence="4" id="KW-0175">Coiled coil</keyword>
<dbReference type="InterPro" id="IPR027417">
    <property type="entry name" value="P-loop_NTPase"/>
</dbReference>
<keyword evidence="3" id="KW-0143">Chaperone</keyword>
<dbReference type="Pfam" id="PF07724">
    <property type="entry name" value="AAA_2"/>
    <property type="match status" value="1"/>
</dbReference>
<feature type="domain" description="AAA+ ATPase" evidence="5">
    <location>
        <begin position="170"/>
        <end position="320"/>
    </location>
</feature>
<dbReference type="SMART" id="SM01086">
    <property type="entry name" value="ClpB_D2-small"/>
    <property type="match status" value="1"/>
</dbReference>
<dbReference type="SMART" id="SM00382">
    <property type="entry name" value="AAA"/>
    <property type="match status" value="1"/>
</dbReference>
<dbReference type="SUPFAM" id="SSF52540">
    <property type="entry name" value="P-loop containing nucleoside triphosphate hydrolases"/>
    <property type="match status" value="2"/>
</dbReference>
<evidence type="ECO:0000256" key="2">
    <source>
        <dbReference type="ARBA" id="ARBA00022840"/>
    </source>
</evidence>
<keyword evidence="1" id="KW-0547">Nucleotide-binding</keyword>
<dbReference type="Gene3D" id="6.10.140.130">
    <property type="match status" value="1"/>
</dbReference>
<dbReference type="CDD" id="cd19499">
    <property type="entry name" value="RecA-like_ClpB_Hsp104-like"/>
    <property type="match status" value="1"/>
</dbReference>
<dbReference type="InterPro" id="IPR003959">
    <property type="entry name" value="ATPase_AAA_core"/>
</dbReference>
<dbReference type="GO" id="GO:0005737">
    <property type="term" value="C:cytoplasm"/>
    <property type="evidence" value="ECO:0007669"/>
    <property type="project" value="TreeGrafter"/>
</dbReference>
<feature type="domain" description="Clp ATPase C-terminal" evidence="6">
    <location>
        <begin position="346"/>
        <end position="435"/>
    </location>
</feature>
<dbReference type="GO" id="GO:0034605">
    <property type="term" value="P:cellular response to heat"/>
    <property type="evidence" value="ECO:0007669"/>
    <property type="project" value="TreeGrafter"/>
</dbReference>
<gene>
    <name evidence="7" type="ORF">A3K90_09855</name>
</gene>
<evidence type="ECO:0000256" key="3">
    <source>
        <dbReference type="ARBA" id="ARBA00023186"/>
    </source>
</evidence>
<dbReference type="InterPro" id="IPR019489">
    <property type="entry name" value="Clp_ATPase_C"/>
</dbReference>
<evidence type="ECO:0000259" key="6">
    <source>
        <dbReference type="SMART" id="SM01086"/>
    </source>
</evidence>
<proteinExistence type="predicted"/>
<evidence type="ECO:0000313" key="8">
    <source>
        <dbReference type="Proteomes" id="UP000076481"/>
    </source>
</evidence>
<feature type="coiled-coil region" evidence="4">
    <location>
        <begin position="3"/>
        <end position="95"/>
    </location>
</feature>
<dbReference type="AlphaFoldDB" id="A0A165M5W2"/>
<dbReference type="InterPro" id="IPR003593">
    <property type="entry name" value="AAA+_ATPase"/>
</dbReference>
<evidence type="ECO:0000256" key="1">
    <source>
        <dbReference type="ARBA" id="ARBA00022741"/>
    </source>
</evidence>
<keyword evidence="2" id="KW-0067">ATP-binding</keyword>
<evidence type="ECO:0000259" key="5">
    <source>
        <dbReference type="SMART" id="SM00382"/>
    </source>
</evidence>
<accession>A0A165M5W2</accession>
<dbReference type="Gene3D" id="3.40.50.300">
    <property type="entry name" value="P-loop containing nucleotide triphosphate hydrolases"/>
    <property type="match status" value="1"/>
</dbReference>
<dbReference type="Pfam" id="PF10431">
    <property type="entry name" value="ClpB_D2-small"/>
    <property type="match status" value="1"/>
</dbReference>
<evidence type="ECO:0000256" key="4">
    <source>
        <dbReference type="SAM" id="Coils"/>
    </source>
</evidence>
<dbReference type="InterPro" id="IPR001270">
    <property type="entry name" value="ClpA/B"/>
</dbReference>
<dbReference type="InterPro" id="IPR028299">
    <property type="entry name" value="ClpA/B_CS2"/>
</dbReference>
<dbReference type="PANTHER" id="PTHR11638">
    <property type="entry name" value="ATP-DEPENDENT CLP PROTEASE"/>
    <property type="match status" value="1"/>
</dbReference>
<dbReference type="Proteomes" id="UP000076481">
    <property type="component" value="Unassembled WGS sequence"/>
</dbReference>
<dbReference type="PROSITE" id="PS00871">
    <property type="entry name" value="CLPAB_2"/>
    <property type="match status" value="1"/>
</dbReference>
<dbReference type="PANTHER" id="PTHR11638:SF18">
    <property type="entry name" value="HEAT SHOCK PROTEIN 104"/>
    <property type="match status" value="1"/>
</dbReference>
<protein>
    <submittedName>
        <fullName evidence="7">Chaperone protein ClpB</fullName>
    </submittedName>
</protein>
<reference evidence="7 8" key="1">
    <citation type="submission" date="2016-03" db="EMBL/GenBank/DDBJ databases">
        <title>Speciation and ecological success in dimly lit waters: horizontal gene transfer in a green sulfur bacteria bloom unveiled by metagenomic assembly.</title>
        <authorList>
            <person name="Llorens-Mares T."/>
            <person name="Liu Z."/>
            <person name="Allen L.Z."/>
            <person name="Rusch D.B."/>
            <person name="Craig M.T."/>
            <person name="Dupont C.L."/>
            <person name="Bryant D.A."/>
            <person name="Casamayor E.O."/>
        </authorList>
    </citation>
    <scope>NUCLEOTIDE SEQUENCE [LARGE SCALE GENOMIC DNA]</scope>
    <source>
        <strain evidence="7">CIII</strain>
    </source>
</reference>
<dbReference type="FunFam" id="3.40.50.300:FF:000025">
    <property type="entry name" value="ATP-dependent Clp protease subunit"/>
    <property type="match status" value="1"/>
</dbReference>
<comment type="caution">
    <text evidence="7">The sequence shown here is derived from an EMBL/GenBank/DDBJ whole genome shotgun (WGS) entry which is preliminary data.</text>
</comment>
<dbReference type="PRINTS" id="PR00300">
    <property type="entry name" value="CLPPROTEASEA"/>
</dbReference>
<evidence type="ECO:0000313" key="7">
    <source>
        <dbReference type="EMBL" id="KZK74849.1"/>
    </source>
</evidence>
<name>A0A165M5W2_PELLU</name>